<keyword evidence="19" id="KW-0158">Chromosome</keyword>
<comment type="cofactor">
    <cofactor evidence="1">
        <name>[4Fe-4S] cluster</name>
        <dbReference type="ChEBI" id="CHEBI:49883"/>
    </cofactor>
</comment>
<keyword evidence="3 19" id="KW-0004">4Fe-4S</keyword>
<evidence type="ECO:0000256" key="9">
    <source>
        <dbReference type="ARBA" id="ARBA00022801"/>
    </source>
</evidence>
<evidence type="ECO:0000256" key="16">
    <source>
        <dbReference type="ARBA" id="ARBA00023242"/>
    </source>
</evidence>
<evidence type="ECO:0000256" key="11">
    <source>
        <dbReference type="ARBA" id="ARBA00022840"/>
    </source>
</evidence>
<evidence type="ECO:0000313" key="25">
    <source>
        <dbReference type="Proteomes" id="UP001295423"/>
    </source>
</evidence>
<evidence type="ECO:0000256" key="1">
    <source>
        <dbReference type="ARBA" id="ARBA00001966"/>
    </source>
</evidence>
<dbReference type="InterPro" id="IPR047187">
    <property type="entry name" value="SF1_C_Upf1"/>
</dbReference>
<keyword evidence="25" id="KW-1185">Reference proteome</keyword>
<feature type="domain" description="DNA2/NAM7 helicase helicase" evidence="22">
    <location>
        <begin position="1182"/>
        <end position="1262"/>
    </location>
</feature>
<evidence type="ECO:0000256" key="3">
    <source>
        <dbReference type="ARBA" id="ARBA00022485"/>
    </source>
</evidence>
<keyword evidence="10 19" id="KW-0347">Helicase</keyword>
<keyword evidence="14 19" id="KW-0238">DNA-binding</keyword>
<keyword evidence="5 19" id="KW-0540">Nuclease</keyword>
<feature type="domain" description="DNA replication factor Dna2 N-terminal" evidence="21">
    <location>
        <begin position="372"/>
        <end position="590"/>
    </location>
</feature>
<feature type="region of interest" description="Disordered" evidence="20">
    <location>
        <begin position="892"/>
        <end position="913"/>
    </location>
</feature>
<dbReference type="SUPFAM" id="SSF52540">
    <property type="entry name" value="P-loop containing nucleoside triphosphate hydrolases"/>
    <property type="match status" value="1"/>
</dbReference>
<dbReference type="GO" id="GO:0005737">
    <property type="term" value="C:cytoplasm"/>
    <property type="evidence" value="ECO:0007669"/>
    <property type="project" value="TreeGrafter"/>
</dbReference>
<dbReference type="PANTHER" id="PTHR10887">
    <property type="entry name" value="DNA2/NAM7 HELICASE FAMILY"/>
    <property type="match status" value="1"/>
</dbReference>
<feature type="compositionally biased region" description="Polar residues" evidence="20">
    <location>
        <begin position="15"/>
        <end position="24"/>
    </location>
</feature>
<keyword evidence="6 19" id="KW-0479">Metal-binding</keyword>
<feature type="region of interest" description="Disordered" evidence="20">
    <location>
        <begin position="1"/>
        <end position="93"/>
    </location>
</feature>
<evidence type="ECO:0000256" key="7">
    <source>
        <dbReference type="ARBA" id="ARBA00022741"/>
    </source>
</evidence>
<keyword evidence="4 19" id="KW-0235">DNA replication</keyword>
<dbReference type="GO" id="GO:0006281">
    <property type="term" value="P:DNA repair"/>
    <property type="evidence" value="ECO:0007669"/>
    <property type="project" value="UniProtKB-KW"/>
</dbReference>
<dbReference type="EMBL" id="CAKOGP040002424">
    <property type="protein sequence ID" value="CAJ1969202.1"/>
    <property type="molecule type" value="Genomic_DNA"/>
</dbReference>
<dbReference type="InterPro" id="IPR041679">
    <property type="entry name" value="DNA2/NAM7-like_C"/>
</dbReference>
<evidence type="ECO:0000256" key="17">
    <source>
        <dbReference type="ARBA" id="ARBA00023268"/>
    </source>
</evidence>
<feature type="compositionally biased region" description="Polar residues" evidence="20">
    <location>
        <begin position="31"/>
        <end position="43"/>
    </location>
</feature>
<dbReference type="Gene3D" id="3.40.50.300">
    <property type="entry name" value="P-loop containing nucleotide triphosphate hydrolases"/>
    <property type="match status" value="2"/>
</dbReference>
<sequence length="1540" mass="169971">MTQSINPYSKKKTKNITAATQTTSRPPPPLVSTSAPNSTNNSFPVAKAPPKPMAGNVNTHHHHQQQQSIESKKKNDASMMEEEEDDFGDFDFGDDVMANLDNLLSMRSSTEVNEDEGDNDDAAAKQLPVATTKASIDHARSHLTTTKPMIQSPTEVDEFGSLPHLDLDALDALDALEQQKPRTTATTTTSVKQNIIYEPHSSSPSNNSEEDEFGCLPPLDLDAIDAAMTQLPRDDVQQDQAADEFGDFPELDFDAMDQAIVKRSTQDPHDASMGCHLPMNAPIRNPRREGWNQEDSYIDFARYKVIDVVDDTTSYTKTLSVAVWTDEMRKEIEKEKDYHRDCQVTIAKAEEDIAHQSAEEQGKRTHKYKPDGLLHLRGEWYYTPLEPGDIVHLCSLSGKFRTDSKALPIILHNPPPQDSDYDDLVLVIHPDILMIPTSISETVTCSRRAVLKSRIGSTGLTAKAPLFGTMRHELFGLCLRENKYDMRFAKRAIRNMVRENAEGLLGCGVSTLEAQQEVLKVVPIIQNFVGQYSNFGKEIPDSNAVSNAARIEGNGYQSNIKFLTHKVHSIEEPIVSPELALKGNIDGVLEAATVELEDKPLMPNETRNPFPQNSLMCLELKTGHNQRTQNAHMAQLALYTLMLQTRYGSNRTKLSDVDNVIAGPAGAAAGGLLLYLNAQGIAASHVSPLLNETKSLLGQRNVVASGLQRSSRPRGIVLSYDDGNRDENWVAPSAKLLPPPPAVLPEVLPSPQSGCERCYMNRECMVYAATEPKTLSDPNWAIGVSHAALLSRFIGQLHDSDLDYFRNWDRLIDVEADASNQLMTTAWLSEAQKREREGRDSVSGLIYVQAEPDPNQDHVLLTFQRAPFSLSQSPLDDLALSKGSHVVVSTDTTSLVHSSEDRESRSSQNGGKRFRNRMHVLRGVVEEVHFDRFMLLTGREDLERMRDLTLQYKKFCRTHGEGMPHLCFRFDKDSSSVGITTLRQNLINFLTADYAAKEGDQLSQVRIAKQTRLPRLRDLIVRLTAPGFHEAFTLDSIFTTNAPRLNGCDMKALSTEFSSLNSDQKDAVVKVVSASDYTLLQGLPGTGKTTTLAFIARLLAARGKRVLIASYTHSAVDNVVMKLMEKGVGSVAASCPSSQLIRIGKRSSCHQAVRSLIASELALEVDRSNGRGSNSLTQTENYQNFKDPSVESLRKVVSSARIVCASALSVPRSPLLTHENFDVVIIDEAGQISQPAILGVLVAADSFVLVGDHKQLPPLVNSQIAETGGYGVSMLQRLAEKHPKAIATLTYQYRMNSAICRLSSEAVYGGRLKCGNEAVKSRALQLQGFPKSLPKAASAKAYPWLRAVVDPMKSVVFVDTDNVKKSPRQTPPTNEEEFVMEPLESNVGGKSGGNVINRTEVSLVSIIIAGLVSCGVSPENVGVICPFRAQLRIFEEETKMCNWKKQGLELSTIDRYQGRDKEVIILSTVRSNSCHKVGRLLADMRRMNVALTRAKSKLIIVGSFSTLSNGSKPLKPLLARVNRRGQRFLLPEDAVKCYNL</sequence>
<evidence type="ECO:0000256" key="12">
    <source>
        <dbReference type="ARBA" id="ARBA00023004"/>
    </source>
</evidence>
<evidence type="ECO:0000256" key="6">
    <source>
        <dbReference type="ARBA" id="ARBA00022723"/>
    </source>
</evidence>
<dbReference type="Pfam" id="PF13087">
    <property type="entry name" value="AAA_12"/>
    <property type="match status" value="1"/>
</dbReference>
<dbReference type="GO" id="GO:0005524">
    <property type="term" value="F:ATP binding"/>
    <property type="evidence" value="ECO:0007669"/>
    <property type="project" value="UniProtKB-UniRule"/>
</dbReference>
<dbReference type="GO" id="GO:0005694">
    <property type="term" value="C:chromosome"/>
    <property type="evidence" value="ECO:0007669"/>
    <property type="project" value="UniProtKB-SubCell"/>
</dbReference>
<feature type="domain" description="DNA2/NAM7 helicase-like C-terminal" evidence="23">
    <location>
        <begin position="1270"/>
        <end position="1503"/>
    </location>
</feature>
<comment type="catalytic activity">
    <reaction evidence="18 19">
        <text>ATP + H2O = ADP + phosphate + H(+)</text>
        <dbReference type="Rhea" id="RHEA:13065"/>
        <dbReference type="ChEBI" id="CHEBI:15377"/>
        <dbReference type="ChEBI" id="CHEBI:15378"/>
        <dbReference type="ChEBI" id="CHEBI:30616"/>
        <dbReference type="ChEBI" id="CHEBI:43474"/>
        <dbReference type="ChEBI" id="CHEBI:456216"/>
        <dbReference type="EC" id="3.6.4.12"/>
    </reaction>
</comment>
<dbReference type="InterPro" id="IPR041677">
    <property type="entry name" value="DNA2/NAM7_AAA_11"/>
</dbReference>
<evidence type="ECO:0000259" key="21">
    <source>
        <dbReference type="Pfam" id="PF08696"/>
    </source>
</evidence>
<proteinExistence type="inferred from homology"/>
<dbReference type="GO" id="GO:0005634">
    <property type="term" value="C:nucleus"/>
    <property type="evidence" value="ECO:0007669"/>
    <property type="project" value="UniProtKB-SubCell"/>
</dbReference>
<dbReference type="GO" id="GO:0071932">
    <property type="term" value="P:replication fork reversal"/>
    <property type="evidence" value="ECO:0007669"/>
    <property type="project" value="TreeGrafter"/>
</dbReference>
<evidence type="ECO:0000313" key="24">
    <source>
        <dbReference type="EMBL" id="CAJ1969202.1"/>
    </source>
</evidence>
<evidence type="ECO:0000259" key="22">
    <source>
        <dbReference type="Pfam" id="PF13086"/>
    </source>
</evidence>
<evidence type="ECO:0000256" key="10">
    <source>
        <dbReference type="ARBA" id="ARBA00022806"/>
    </source>
</evidence>
<dbReference type="GO" id="GO:0051539">
    <property type="term" value="F:4 iron, 4 sulfur cluster binding"/>
    <property type="evidence" value="ECO:0007669"/>
    <property type="project" value="UniProtKB-UniRule"/>
</dbReference>
<evidence type="ECO:0000256" key="14">
    <source>
        <dbReference type="ARBA" id="ARBA00023125"/>
    </source>
</evidence>
<keyword evidence="12 19" id="KW-0408">Iron</keyword>
<evidence type="ECO:0000256" key="19">
    <source>
        <dbReference type="RuleBase" id="RU367041"/>
    </source>
</evidence>
<dbReference type="Gene3D" id="3.90.320.10">
    <property type="match status" value="1"/>
</dbReference>
<evidence type="ECO:0000256" key="15">
    <source>
        <dbReference type="ARBA" id="ARBA00023204"/>
    </source>
</evidence>
<keyword evidence="8 19" id="KW-0227">DNA damage</keyword>
<reference evidence="24" key="1">
    <citation type="submission" date="2023-08" db="EMBL/GenBank/DDBJ databases">
        <authorList>
            <person name="Audoor S."/>
            <person name="Bilcke G."/>
        </authorList>
    </citation>
    <scope>NUCLEOTIDE SEQUENCE</scope>
</reference>
<dbReference type="PANTHER" id="PTHR10887:SF433">
    <property type="entry name" value="DNA REPLICATION ATP-DEPENDENT HELICASE_NUCLEASE DNA2"/>
    <property type="match status" value="1"/>
</dbReference>
<name>A0AAD2GBM8_9STRA</name>
<keyword evidence="7 19" id="KW-0547">Nucleotide-binding</keyword>
<dbReference type="GO" id="GO:0033567">
    <property type="term" value="P:DNA replication, Okazaki fragment processing"/>
    <property type="evidence" value="ECO:0007669"/>
    <property type="project" value="UniProtKB-UniRule"/>
</dbReference>
<dbReference type="InterPro" id="IPR014808">
    <property type="entry name" value="DNA_replication_fac_Dna2_N"/>
</dbReference>
<keyword evidence="15 19" id="KW-0234">DNA repair</keyword>
<keyword evidence="17 19" id="KW-0511">Multifunctional enzyme</keyword>
<comment type="similarity">
    <text evidence="2 19">Belongs to the DNA2/NAM7 helicase family.</text>
</comment>
<dbReference type="GO" id="GO:0017108">
    <property type="term" value="F:5'-flap endonuclease activity"/>
    <property type="evidence" value="ECO:0007669"/>
    <property type="project" value="UniProtKB-UniRule"/>
</dbReference>
<evidence type="ECO:0000256" key="18">
    <source>
        <dbReference type="ARBA" id="ARBA00047995"/>
    </source>
</evidence>
<comment type="caution">
    <text evidence="24">The sequence shown here is derived from an EMBL/GenBank/DDBJ whole genome shotgun (WGS) entry which is preliminary data.</text>
</comment>
<comment type="function">
    <text evidence="19">Key enzyme involved in DNA replication and DNA repair. Involved in Okazaki fragments processing by cleaving long flaps that escape FEN1: flaps that are longer than 27 nucleotides are coated by replication protein A complex (RPA), leading to recruit DNA2 which cleaves the flap until it is too short to bind RPA and becomes a substrate for FEN1. Also involved in 5'-end resection of DNA during double-strand break (DSB) repair by mediating the cleavage of 5'-ssDNA.</text>
</comment>
<dbReference type="InterPro" id="IPR011604">
    <property type="entry name" value="PDDEXK-like_dom_sf"/>
</dbReference>
<feature type="compositionally biased region" description="Acidic residues" evidence="20">
    <location>
        <begin position="79"/>
        <end position="93"/>
    </location>
</feature>
<evidence type="ECO:0000256" key="5">
    <source>
        <dbReference type="ARBA" id="ARBA00022722"/>
    </source>
</evidence>
<dbReference type="GO" id="GO:0017116">
    <property type="term" value="F:single-stranded DNA helicase activity"/>
    <property type="evidence" value="ECO:0007669"/>
    <property type="project" value="UniProtKB-UniRule"/>
</dbReference>
<dbReference type="EC" id="3.6.4.12" evidence="19"/>
<keyword evidence="16 19" id="KW-0539">Nucleus</keyword>
<dbReference type="GO" id="GO:0003677">
    <property type="term" value="F:DNA binding"/>
    <property type="evidence" value="ECO:0007669"/>
    <property type="project" value="UniProtKB-UniRule"/>
</dbReference>
<dbReference type="InterPro" id="IPR027417">
    <property type="entry name" value="P-loop_NTPase"/>
</dbReference>
<gene>
    <name evidence="24" type="ORF">CYCCA115_LOCUS23587</name>
</gene>
<keyword evidence="11 19" id="KW-0067">ATP-binding</keyword>
<dbReference type="CDD" id="cd18808">
    <property type="entry name" value="SF1_C_Upf1"/>
    <property type="match status" value="1"/>
</dbReference>
<feature type="domain" description="DNA2/NAM7 helicase helicase" evidence="22">
    <location>
        <begin position="1060"/>
        <end position="1158"/>
    </location>
</feature>
<protein>
    <recommendedName>
        <fullName evidence="19">DNA replication ATP-dependent helicase/nuclease</fullName>
        <ecNumber evidence="19">3.1.-.-</ecNumber>
        <ecNumber evidence="19">3.6.4.12</ecNumber>
    </recommendedName>
</protein>
<evidence type="ECO:0000256" key="2">
    <source>
        <dbReference type="ARBA" id="ARBA00007913"/>
    </source>
</evidence>
<dbReference type="Proteomes" id="UP001295423">
    <property type="component" value="Unassembled WGS sequence"/>
</dbReference>
<organism evidence="24 25">
    <name type="scientific">Cylindrotheca closterium</name>
    <dbReference type="NCBI Taxonomy" id="2856"/>
    <lineage>
        <taxon>Eukaryota</taxon>
        <taxon>Sar</taxon>
        <taxon>Stramenopiles</taxon>
        <taxon>Ochrophyta</taxon>
        <taxon>Bacillariophyta</taxon>
        <taxon>Bacillariophyceae</taxon>
        <taxon>Bacillariophycidae</taxon>
        <taxon>Bacillariales</taxon>
        <taxon>Bacillariaceae</taxon>
        <taxon>Cylindrotheca</taxon>
    </lineage>
</organism>
<evidence type="ECO:0000256" key="8">
    <source>
        <dbReference type="ARBA" id="ARBA00022763"/>
    </source>
</evidence>
<dbReference type="GO" id="GO:0046872">
    <property type="term" value="F:metal ion binding"/>
    <property type="evidence" value="ECO:0007669"/>
    <property type="project" value="UniProtKB-UniRule"/>
</dbReference>
<accession>A0AAD2GBM8</accession>
<dbReference type="Pfam" id="PF08696">
    <property type="entry name" value="Dna2"/>
    <property type="match status" value="1"/>
</dbReference>
<comment type="subcellular location">
    <subcellularLocation>
        <location evidence="19">Nucleus</location>
    </subcellularLocation>
    <subcellularLocation>
        <location evidence="19">Chromosome</location>
    </subcellularLocation>
</comment>
<keyword evidence="9 19" id="KW-0378">Hydrolase</keyword>
<dbReference type="InterPro" id="IPR045055">
    <property type="entry name" value="DNA2/NAM7-like"/>
</dbReference>
<keyword evidence="13 19" id="KW-0411">Iron-sulfur</keyword>
<evidence type="ECO:0000256" key="4">
    <source>
        <dbReference type="ARBA" id="ARBA00022705"/>
    </source>
</evidence>
<evidence type="ECO:0000256" key="13">
    <source>
        <dbReference type="ARBA" id="ARBA00023014"/>
    </source>
</evidence>
<dbReference type="Pfam" id="PF13086">
    <property type="entry name" value="AAA_11"/>
    <property type="match status" value="2"/>
</dbReference>
<dbReference type="EC" id="3.1.-.-" evidence="19"/>
<evidence type="ECO:0000259" key="23">
    <source>
        <dbReference type="Pfam" id="PF13087"/>
    </source>
</evidence>
<evidence type="ECO:0000256" key="20">
    <source>
        <dbReference type="SAM" id="MobiDB-lite"/>
    </source>
</evidence>